<evidence type="ECO:0000256" key="6">
    <source>
        <dbReference type="ARBA" id="ARBA00024722"/>
    </source>
</evidence>
<dbReference type="SMART" id="SM00382">
    <property type="entry name" value="AAA"/>
    <property type="match status" value="1"/>
</dbReference>
<organism evidence="8 9">
    <name type="scientific">Bradyrhizobium erythrophlei</name>
    <dbReference type="NCBI Taxonomy" id="1437360"/>
    <lineage>
        <taxon>Bacteria</taxon>
        <taxon>Pseudomonadati</taxon>
        <taxon>Pseudomonadota</taxon>
        <taxon>Alphaproteobacteria</taxon>
        <taxon>Hyphomicrobiales</taxon>
        <taxon>Nitrobacteraceae</taxon>
        <taxon>Bradyrhizobium</taxon>
    </lineage>
</organism>
<protein>
    <submittedName>
        <fullName evidence="8">Amino acid/amide ABC transporter ATP-binding protein 2, HAAT family</fullName>
    </submittedName>
</protein>
<evidence type="ECO:0000256" key="5">
    <source>
        <dbReference type="ARBA" id="ARBA00022970"/>
    </source>
</evidence>
<dbReference type="InterPro" id="IPR027417">
    <property type="entry name" value="P-loop_NTPase"/>
</dbReference>
<dbReference type="PANTHER" id="PTHR43820">
    <property type="entry name" value="HIGH-AFFINITY BRANCHED-CHAIN AMINO ACID TRANSPORT ATP-BINDING PROTEIN LIVF"/>
    <property type="match status" value="1"/>
</dbReference>
<reference evidence="8 9" key="1">
    <citation type="submission" date="2016-11" db="EMBL/GenBank/DDBJ databases">
        <authorList>
            <person name="Jaros S."/>
            <person name="Januszkiewicz K."/>
            <person name="Wedrychowicz H."/>
        </authorList>
    </citation>
    <scope>NUCLEOTIDE SEQUENCE [LARGE SCALE GENOMIC DNA]</scope>
    <source>
        <strain evidence="8 9">GAS242</strain>
    </source>
</reference>
<dbReference type="GO" id="GO:0005524">
    <property type="term" value="F:ATP binding"/>
    <property type="evidence" value="ECO:0007669"/>
    <property type="project" value="UniProtKB-KW"/>
</dbReference>
<keyword evidence="2" id="KW-0813">Transport</keyword>
<keyword evidence="5" id="KW-0029">Amino-acid transport</keyword>
<dbReference type="CDD" id="cd03224">
    <property type="entry name" value="ABC_TM1139_LivF_branched"/>
    <property type="match status" value="1"/>
</dbReference>
<dbReference type="Gene3D" id="3.40.50.300">
    <property type="entry name" value="P-loop containing nucleotide triphosphate hydrolases"/>
    <property type="match status" value="1"/>
</dbReference>
<name>A0A1M5MS86_9BRAD</name>
<dbReference type="GO" id="GO:0016887">
    <property type="term" value="F:ATP hydrolysis activity"/>
    <property type="evidence" value="ECO:0007669"/>
    <property type="project" value="InterPro"/>
</dbReference>
<comment type="similarity">
    <text evidence="1">Belongs to the ABC transporter superfamily.</text>
</comment>
<keyword evidence="4 8" id="KW-0067">ATP-binding</keyword>
<dbReference type="Proteomes" id="UP000190675">
    <property type="component" value="Chromosome I"/>
</dbReference>
<evidence type="ECO:0000256" key="4">
    <source>
        <dbReference type="ARBA" id="ARBA00022840"/>
    </source>
</evidence>
<evidence type="ECO:0000259" key="7">
    <source>
        <dbReference type="PROSITE" id="PS50893"/>
    </source>
</evidence>
<keyword evidence="3" id="KW-0547">Nucleotide-binding</keyword>
<dbReference type="PANTHER" id="PTHR43820:SF5">
    <property type="entry name" value="HIGH-AFFINITY BRANCHED-CHAIN AMINO ACID TRANSPORT ATP-BINDING PROTEIN"/>
    <property type="match status" value="1"/>
</dbReference>
<dbReference type="OrthoDB" id="9776369at2"/>
<evidence type="ECO:0000256" key="1">
    <source>
        <dbReference type="ARBA" id="ARBA00005417"/>
    </source>
</evidence>
<dbReference type="AlphaFoldDB" id="A0A1M5MS86"/>
<dbReference type="SUPFAM" id="SSF52540">
    <property type="entry name" value="P-loop containing nucleoside triphosphate hydrolases"/>
    <property type="match status" value="1"/>
</dbReference>
<gene>
    <name evidence="8" type="ORF">SAMN05444169_4215</name>
</gene>
<dbReference type="InterPro" id="IPR003439">
    <property type="entry name" value="ABC_transporter-like_ATP-bd"/>
</dbReference>
<evidence type="ECO:0000256" key="2">
    <source>
        <dbReference type="ARBA" id="ARBA00022448"/>
    </source>
</evidence>
<dbReference type="GO" id="GO:0015807">
    <property type="term" value="P:L-amino acid transport"/>
    <property type="evidence" value="ECO:0007669"/>
    <property type="project" value="TreeGrafter"/>
</dbReference>
<feature type="domain" description="ABC transporter" evidence="7">
    <location>
        <begin position="1"/>
        <end position="237"/>
    </location>
</feature>
<evidence type="ECO:0000313" key="8">
    <source>
        <dbReference type="EMBL" id="SHG80300.1"/>
    </source>
</evidence>
<dbReference type="Pfam" id="PF00005">
    <property type="entry name" value="ABC_tran"/>
    <property type="match status" value="1"/>
</dbReference>
<evidence type="ECO:0000313" key="9">
    <source>
        <dbReference type="Proteomes" id="UP000190675"/>
    </source>
</evidence>
<evidence type="ECO:0000256" key="3">
    <source>
        <dbReference type="ARBA" id="ARBA00022741"/>
    </source>
</evidence>
<dbReference type="InterPro" id="IPR052156">
    <property type="entry name" value="BCAA_Transport_ATP-bd_LivF"/>
</dbReference>
<dbReference type="GO" id="GO:0015658">
    <property type="term" value="F:branched-chain amino acid transmembrane transporter activity"/>
    <property type="evidence" value="ECO:0007669"/>
    <property type="project" value="TreeGrafter"/>
</dbReference>
<proteinExistence type="inferred from homology"/>
<accession>A0A1M5MS86</accession>
<sequence length="237" mass="25705">MRKEVILTTLGLRAGYGGKPVLQGLEIEVREGEIVAVIGRNGVGKSTLMKSLIGLVPAMSGSIVYRGEAVELLPAHKRARLGMGYVPQGRDVFPRLTVAENIAVGAAIRGGIPEAGRRRIVEAFPILAERWGQRAGTMSGGQQQQLAIGRVLIADPNLILLDEPSEGIQPNIVQDIARNMVELNRSTGVTIILVEQNLDMIRAMAQRCYVMDKGRIVATLDRAALDDQAEMRRHLAV</sequence>
<dbReference type="InterPro" id="IPR003593">
    <property type="entry name" value="AAA+_ATPase"/>
</dbReference>
<dbReference type="RefSeq" id="WP_079567590.1">
    <property type="nucleotide sequence ID" value="NZ_LT670818.1"/>
</dbReference>
<comment type="function">
    <text evidence="6">Involved in beta-(1--&gt;2)glucan export. Transmembrane domains (TMD) form a pore in the inner membrane and the ATP-binding domain (NBD) is responsible for energy generation.</text>
</comment>
<dbReference type="PROSITE" id="PS50893">
    <property type="entry name" value="ABC_TRANSPORTER_2"/>
    <property type="match status" value="1"/>
</dbReference>
<dbReference type="EMBL" id="LT670818">
    <property type="protein sequence ID" value="SHG80300.1"/>
    <property type="molecule type" value="Genomic_DNA"/>
</dbReference>